<protein>
    <recommendedName>
        <fullName evidence="4">Lipoprotein</fullName>
    </recommendedName>
</protein>
<name>A0A2W1N1H6_9FLAO</name>
<proteinExistence type="predicted"/>
<gene>
    <name evidence="2" type="ORF">DNU06_11075</name>
</gene>
<sequence length="249" mass="27569">MPRIKTSFIVSILLMLVFACNKQGDNFVGSDELIMGTADAVSIQSINQIIQADQLDNINLDIDLDGKIDFSIHAYDGTTSGAGSNKGVYITSVDENAFFHGTYQNDSIFNTSSLDSVIIEDEVYNKYYSQIRTCSPLTSSTAFYYLKSDVFQTTPLQASSELKKSDLFANGSCIWVGENTKQAEETTEINLDTTTYTSIIHVDPICNHLNLNEIIYIGIKMSTHEKLGWIKIELLSNTKVSIIEVAAQV</sequence>
<evidence type="ECO:0008006" key="4">
    <source>
        <dbReference type="Google" id="ProtNLM"/>
    </source>
</evidence>
<reference evidence="2 3" key="1">
    <citation type="submission" date="2018-06" db="EMBL/GenBank/DDBJ databases">
        <title>The draft genome sequence of Crocinitomix sp. SM1701.</title>
        <authorList>
            <person name="Zhang X."/>
        </authorList>
    </citation>
    <scope>NUCLEOTIDE SEQUENCE [LARGE SCALE GENOMIC DNA]</scope>
    <source>
        <strain evidence="2 3">SM1701</strain>
    </source>
</reference>
<accession>A0A2W1N1H6</accession>
<evidence type="ECO:0000313" key="3">
    <source>
        <dbReference type="Proteomes" id="UP000249248"/>
    </source>
</evidence>
<dbReference type="Proteomes" id="UP000249248">
    <property type="component" value="Unassembled WGS sequence"/>
</dbReference>
<dbReference type="RefSeq" id="WP_111063400.1">
    <property type="nucleotide sequence ID" value="NZ_JBHUCU010000007.1"/>
</dbReference>
<dbReference type="PROSITE" id="PS51257">
    <property type="entry name" value="PROKAR_LIPOPROTEIN"/>
    <property type="match status" value="1"/>
</dbReference>
<keyword evidence="1" id="KW-0732">Signal</keyword>
<feature type="signal peptide" evidence="1">
    <location>
        <begin position="1"/>
        <end position="19"/>
    </location>
</feature>
<dbReference type="AlphaFoldDB" id="A0A2W1N1H6"/>
<evidence type="ECO:0000313" key="2">
    <source>
        <dbReference type="EMBL" id="PZE16791.1"/>
    </source>
</evidence>
<keyword evidence="3" id="KW-1185">Reference proteome</keyword>
<comment type="caution">
    <text evidence="2">The sequence shown here is derived from an EMBL/GenBank/DDBJ whole genome shotgun (WGS) entry which is preliminary data.</text>
</comment>
<evidence type="ECO:0000256" key="1">
    <source>
        <dbReference type="SAM" id="SignalP"/>
    </source>
</evidence>
<dbReference type="EMBL" id="QKSB01000006">
    <property type="protein sequence ID" value="PZE16791.1"/>
    <property type="molecule type" value="Genomic_DNA"/>
</dbReference>
<organism evidence="2 3">
    <name type="scientific">Putridiphycobacter roseus</name>
    <dbReference type="NCBI Taxonomy" id="2219161"/>
    <lineage>
        <taxon>Bacteria</taxon>
        <taxon>Pseudomonadati</taxon>
        <taxon>Bacteroidota</taxon>
        <taxon>Flavobacteriia</taxon>
        <taxon>Flavobacteriales</taxon>
        <taxon>Crocinitomicaceae</taxon>
        <taxon>Putridiphycobacter</taxon>
    </lineage>
</organism>
<feature type="chain" id="PRO_5016104991" description="Lipoprotein" evidence="1">
    <location>
        <begin position="20"/>
        <end position="249"/>
    </location>
</feature>